<evidence type="ECO:0000259" key="3">
    <source>
        <dbReference type="Pfam" id="PF14016"/>
    </source>
</evidence>
<sequence>MIGRYGNRRAAVVVLGAAAALAGCAQHDSGTATSARPATETSAAPAPSPQASPTAGPTTSSAVAACRPRQLDIAAHTLSPGMMHRGVELTFTLAADNPPCTIGGYPGVDTGEGGPVLHARRTPRGYMGGVPSDDDTPPTVTVLPGRPARAVVEGSAMGPAGEDCPLYTSLAVTAPDSTDTHIVHTTIDTCALEVHPVTG</sequence>
<feature type="compositionally biased region" description="Low complexity" evidence="1">
    <location>
        <begin position="31"/>
        <end position="63"/>
    </location>
</feature>
<feature type="domain" description="DUF4232" evidence="3">
    <location>
        <begin position="66"/>
        <end position="197"/>
    </location>
</feature>
<organism evidence="4 5">
    <name type="scientific">Nocardia aobensis</name>
    <dbReference type="NCBI Taxonomy" id="257277"/>
    <lineage>
        <taxon>Bacteria</taxon>
        <taxon>Bacillati</taxon>
        <taxon>Actinomycetota</taxon>
        <taxon>Actinomycetes</taxon>
        <taxon>Mycobacteriales</taxon>
        <taxon>Nocardiaceae</taxon>
        <taxon>Nocardia</taxon>
    </lineage>
</organism>
<protein>
    <submittedName>
        <fullName evidence="4">DUF4232 domain-containing protein</fullName>
    </submittedName>
</protein>
<feature type="signal peptide" evidence="2">
    <location>
        <begin position="1"/>
        <end position="25"/>
    </location>
</feature>
<evidence type="ECO:0000256" key="2">
    <source>
        <dbReference type="SAM" id="SignalP"/>
    </source>
</evidence>
<evidence type="ECO:0000313" key="5">
    <source>
        <dbReference type="Proteomes" id="UP001601442"/>
    </source>
</evidence>
<feature type="region of interest" description="Disordered" evidence="1">
    <location>
        <begin position="28"/>
        <end position="63"/>
    </location>
</feature>
<keyword evidence="2" id="KW-0732">Signal</keyword>
<evidence type="ECO:0000313" key="4">
    <source>
        <dbReference type="EMBL" id="MFF0497557.1"/>
    </source>
</evidence>
<dbReference type="EMBL" id="JBIAMT010000002">
    <property type="protein sequence ID" value="MFF0497557.1"/>
    <property type="molecule type" value="Genomic_DNA"/>
</dbReference>
<name>A0ABW6P2C0_9NOCA</name>
<gene>
    <name evidence="4" type="ORF">ACFYU5_14195</name>
</gene>
<dbReference type="RefSeq" id="WP_387394790.1">
    <property type="nucleotide sequence ID" value="NZ_JBIAMT010000002.1"/>
</dbReference>
<dbReference type="PROSITE" id="PS51257">
    <property type="entry name" value="PROKAR_LIPOPROTEIN"/>
    <property type="match status" value="1"/>
</dbReference>
<reference evidence="4 5" key="1">
    <citation type="submission" date="2024-10" db="EMBL/GenBank/DDBJ databases">
        <title>The Natural Products Discovery Center: Release of the First 8490 Sequenced Strains for Exploring Actinobacteria Biosynthetic Diversity.</title>
        <authorList>
            <person name="Kalkreuter E."/>
            <person name="Kautsar S.A."/>
            <person name="Yang D."/>
            <person name="Bader C.D."/>
            <person name="Teijaro C.N."/>
            <person name="Fluegel L."/>
            <person name="Davis C.M."/>
            <person name="Simpson J.R."/>
            <person name="Lauterbach L."/>
            <person name="Steele A.D."/>
            <person name="Gui C."/>
            <person name="Meng S."/>
            <person name="Li G."/>
            <person name="Viehrig K."/>
            <person name="Ye F."/>
            <person name="Su P."/>
            <person name="Kiefer A.F."/>
            <person name="Nichols A."/>
            <person name="Cepeda A.J."/>
            <person name="Yan W."/>
            <person name="Fan B."/>
            <person name="Jiang Y."/>
            <person name="Adhikari A."/>
            <person name="Zheng C.-J."/>
            <person name="Schuster L."/>
            <person name="Cowan T.M."/>
            <person name="Smanski M.J."/>
            <person name="Chevrette M.G."/>
            <person name="De Carvalho L.P.S."/>
            <person name="Shen B."/>
        </authorList>
    </citation>
    <scope>NUCLEOTIDE SEQUENCE [LARGE SCALE GENOMIC DNA]</scope>
    <source>
        <strain evidence="4 5">NPDC004119</strain>
    </source>
</reference>
<keyword evidence="5" id="KW-1185">Reference proteome</keyword>
<accession>A0ABW6P2C0</accession>
<evidence type="ECO:0000256" key="1">
    <source>
        <dbReference type="SAM" id="MobiDB-lite"/>
    </source>
</evidence>
<dbReference type="Pfam" id="PF14016">
    <property type="entry name" value="DUF4232"/>
    <property type="match status" value="1"/>
</dbReference>
<proteinExistence type="predicted"/>
<comment type="caution">
    <text evidence="4">The sequence shown here is derived from an EMBL/GenBank/DDBJ whole genome shotgun (WGS) entry which is preliminary data.</text>
</comment>
<dbReference type="InterPro" id="IPR025326">
    <property type="entry name" value="DUF4232"/>
</dbReference>
<dbReference type="Proteomes" id="UP001601442">
    <property type="component" value="Unassembled WGS sequence"/>
</dbReference>
<feature type="chain" id="PRO_5047345457" evidence="2">
    <location>
        <begin position="26"/>
        <end position="199"/>
    </location>
</feature>